<name>A0ABY5RJD8_HALLR</name>
<gene>
    <name evidence="1" type="ORF">KU306_17890</name>
</gene>
<protein>
    <submittedName>
        <fullName evidence="1">Uncharacterized protein</fullName>
    </submittedName>
</protein>
<dbReference type="GeneID" id="74530829"/>
<geneLocation type="plasmid" evidence="1 2">
    <name>pHl5678-2</name>
</geneLocation>
<keyword evidence="2" id="KW-1185">Reference proteome</keyword>
<keyword evidence="1" id="KW-0614">Plasmid</keyword>
<sequence>MCFIPLGRSVLSADSADVLADEQSPFLRIEPLELYRVHTNRSMMEGRTTAF</sequence>
<evidence type="ECO:0000313" key="2">
    <source>
        <dbReference type="Proteomes" id="UP001058330"/>
    </source>
</evidence>
<evidence type="ECO:0000313" key="1">
    <source>
        <dbReference type="EMBL" id="UVE52481.1"/>
    </source>
</evidence>
<dbReference type="RefSeq" id="WP_258303830.1">
    <property type="nucleotide sequence ID" value="NZ_CP078065.1"/>
</dbReference>
<dbReference type="Proteomes" id="UP001058330">
    <property type="component" value="Plasmid pHl5678-2"/>
</dbReference>
<dbReference type="EMBL" id="CP078065">
    <property type="protein sequence ID" value="UVE52481.1"/>
    <property type="molecule type" value="Genomic_DNA"/>
</dbReference>
<reference evidence="1" key="1">
    <citation type="submission" date="2021-07" db="EMBL/GenBank/DDBJ databases">
        <title>Studies on halocins as antimicrobial molecules from haloarchaea.</title>
        <authorList>
            <person name="Kumar S."/>
            <person name="Khare S.K."/>
        </authorList>
    </citation>
    <scope>NUCLEOTIDE SEQUENCE</scope>
    <source>
        <strain evidence="1">NCIM 5678</strain>
        <plasmid evidence="1">pHl5678-2</plasmid>
    </source>
</reference>
<accession>A0ABY5RJD8</accession>
<proteinExistence type="predicted"/>
<organism evidence="1 2">
    <name type="scientific">Haloferax larsenii</name>
    <dbReference type="NCBI Taxonomy" id="302484"/>
    <lineage>
        <taxon>Archaea</taxon>
        <taxon>Methanobacteriati</taxon>
        <taxon>Methanobacteriota</taxon>
        <taxon>Stenosarchaea group</taxon>
        <taxon>Halobacteria</taxon>
        <taxon>Halobacteriales</taxon>
        <taxon>Haloferacaceae</taxon>
        <taxon>Haloferax</taxon>
    </lineage>
</organism>